<reference evidence="1 2" key="1">
    <citation type="journal article" date="2014" name="Genome Announc.">
        <title>Draft Genome Sequence of the Boron-Tolerant and Moderately Halotolerant Bacterium Gracilibacillus boraciitolerans JCM 21714T.</title>
        <authorList>
            <person name="Ahmed I."/>
            <person name="Oshima K."/>
            <person name="Suda W."/>
            <person name="Kitamura K."/>
            <person name="Iida T."/>
            <person name="Ohmori Y."/>
            <person name="Fujiwara T."/>
            <person name="Hattori M."/>
            <person name="Ohkuma M."/>
        </authorList>
    </citation>
    <scope>NUCLEOTIDE SEQUENCE [LARGE SCALE GENOMIC DNA]</scope>
    <source>
        <strain evidence="1 2">JCM 21714</strain>
    </source>
</reference>
<name>W4VLH0_9BACI</name>
<dbReference type="AlphaFoldDB" id="W4VLH0"/>
<dbReference type="Proteomes" id="UP000019102">
    <property type="component" value="Unassembled WGS sequence"/>
</dbReference>
<gene>
    <name evidence="1" type="ORF">JCM21714_2718</name>
</gene>
<keyword evidence="2" id="KW-1185">Reference proteome</keyword>
<evidence type="ECO:0000313" key="1">
    <source>
        <dbReference type="EMBL" id="GAE93619.1"/>
    </source>
</evidence>
<dbReference type="EMBL" id="BAVS01000014">
    <property type="protein sequence ID" value="GAE93619.1"/>
    <property type="molecule type" value="Genomic_DNA"/>
</dbReference>
<proteinExistence type="predicted"/>
<protein>
    <submittedName>
        <fullName evidence="1">Uncharacterized protein</fullName>
    </submittedName>
</protein>
<evidence type="ECO:0000313" key="2">
    <source>
        <dbReference type="Proteomes" id="UP000019102"/>
    </source>
</evidence>
<dbReference type="OrthoDB" id="2455313at2"/>
<organism evidence="1 2">
    <name type="scientific">Gracilibacillus boraciitolerans JCM 21714</name>
    <dbReference type="NCBI Taxonomy" id="1298598"/>
    <lineage>
        <taxon>Bacteria</taxon>
        <taxon>Bacillati</taxon>
        <taxon>Bacillota</taxon>
        <taxon>Bacilli</taxon>
        <taxon>Bacillales</taxon>
        <taxon>Bacillaceae</taxon>
        <taxon>Gracilibacillus</taxon>
    </lineage>
</organism>
<dbReference type="STRING" id="1298598.JCM21714_2718"/>
<sequence length="64" mass="7087">MESRGGWKYFVGAVASSSLFIVGDSHEIHLASLFDTPPPESYIVGLDITTPEQNRESYDELPND</sequence>
<dbReference type="RefSeq" id="WP_035723964.1">
    <property type="nucleotide sequence ID" value="NZ_BAVS01000014.1"/>
</dbReference>
<accession>W4VLH0</accession>
<comment type="caution">
    <text evidence="1">The sequence shown here is derived from an EMBL/GenBank/DDBJ whole genome shotgun (WGS) entry which is preliminary data.</text>
</comment>